<proteinExistence type="predicted"/>
<evidence type="ECO:0000313" key="2">
    <source>
        <dbReference type="EMBL" id="KAF0326041.1"/>
    </source>
</evidence>
<evidence type="ECO:0000313" key="3">
    <source>
        <dbReference type="Proteomes" id="UP000434172"/>
    </source>
</evidence>
<keyword evidence="1" id="KW-0472">Membrane</keyword>
<reference evidence="2 3" key="1">
    <citation type="submission" date="2019-12" db="EMBL/GenBank/DDBJ databases">
        <title>A genome sequence resource for the geographically widespread anthracnose pathogen Colletotrichum asianum.</title>
        <authorList>
            <person name="Meng Y."/>
        </authorList>
    </citation>
    <scope>NUCLEOTIDE SEQUENCE [LARGE SCALE GENOMIC DNA]</scope>
    <source>
        <strain evidence="2 3">ICMP 18580</strain>
    </source>
</reference>
<name>A0A8H3WBX2_9PEZI</name>
<keyword evidence="1" id="KW-1133">Transmembrane helix</keyword>
<gene>
    <name evidence="2" type="ORF">GQ607_006859</name>
</gene>
<dbReference type="EMBL" id="WOWK01000033">
    <property type="protein sequence ID" value="KAF0326041.1"/>
    <property type="molecule type" value="Genomic_DNA"/>
</dbReference>
<sequence>MAAVQAAERVDMVVDDQFSQQPSRKITLILSAPGFRFWVGSLLFHFCWLFAVCFSFRQI</sequence>
<comment type="caution">
    <text evidence="2">The sequence shown here is derived from an EMBL/GenBank/DDBJ whole genome shotgun (WGS) entry which is preliminary data.</text>
</comment>
<dbReference type="AlphaFoldDB" id="A0A8H3WBX2"/>
<evidence type="ECO:0000256" key="1">
    <source>
        <dbReference type="SAM" id="Phobius"/>
    </source>
</evidence>
<organism evidence="2 3">
    <name type="scientific">Colletotrichum asianum</name>
    <dbReference type="NCBI Taxonomy" id="702518"/>
    <lineage>
        <taxon>Eukaryota</taxon>
        <taxon>Fungi</taxon>
        <taxon>Dikarya</taxon>
        <taxon>Ascomycota</taxon>
        <taxon>Pezizomycotina</taxon>
        <taxon>Sordariomycetes</taxon>
        <taxon>Hypocreomycetidae</taxon>
        <taxon>Glomerellales</taxon>
        <taxon>Glomerellaceae</taxon>
        <taxon>Colletotrichum</taxon>
        <taxon>Colletotrichum gloeosporioides species complex</taxon>
    </lineage>
</organism>
<feature type="transmembrane region" description="Helical" evidence="1">
    <location>
        <begin position="37"/>
        <end position="56"/>
    </location>
</feature>
<dbReference type="Proteomes" id="UP000434172">
    <property type="component" value="Unassembled WGS sequence"/>
</dbReference>
<protein>
    <submittedName>
        <fullName evidence="2">Uncharacterized protein</fullName>
    </submittedName>
</protein>
<accession>A0A8H3WBX2</accession>
<keyword evidence="1" id="KW-0812">Transmembrane</keyword>
<keyword evidence="3" id="KW-1185">Reference proteome</keyword>